<dbReference type="PANTHER" id="PTHR22624:SF49">
    <property type="entry name" value="CYSTEINE PROTEASE"/>
    <property type="match status" value="1"/>
</dbReference>
<comment type="similarity">
    <text evidence="2 11">Belongs to the peptidase C54 family.</text>
</comment>
<dbReference type="InterPro" id="IPR038765">
    <property type="entry name" value="Papain-like_cys_pep_sf"/>
</dbReference>
<dbReference type="Proteomes" id="UP000187209">
    <property type="component" value="Unassembled WGS sequence"/>
</dbReference>
<evidence type="ECO:0000256" key="9">
    <source>
        <dbReference type="ARBA" id="ARBA00023006"/>
    </source>
</evidence>
<comment type="catalytic activity">
    <reaction evidence="10">
        <text>[protein]-C-terminal L-amino acid-glycyl-phosphatidylethanolamide + H2O = [protein]-C-terminal L-amino acid-glycine + a 1,2-diacyl-sn-glycero-3-phosphoethanolamine</text>
        <dbReference type="Rhea" id="RHEA:67548"/>
        <dbReference type="Rhea" id="RHEA-COMP:17323"/>
        <dbReference type="Rhea" id="RHEA-COMP:17324"/>
        <dbReference type="ChEBI" id="CHEBI:15377"/>
        <dbReference type="ChEBI" id="CHEBI:64612"/>
        <dbReference type="ChEBI" id="CHEBI:172940"/>
        <dbReference type="ChEBI" id="CHEBI:172941"/>
    </reaction>
    <physiologicalReaction direction="left-to-right" evidence="10">
        <dbReference type="Rhea" id="RHEA:67549"/>
    </physiologicalReaction>
</comment>
<comment type="subcellular location">
    <subcellularLocation>
        <location evidence="1 11">Cytoplasm</location>
    </subcellularLocation>
</comment>
<dbReference type="PANTHER" id="PTHR22624">
    <property type="entry name" value="CYSTEINE PROTEASE ATG4"/>
    <property type="match status" value="1"/>
</dbReference>
<evidence type="ECO:0000256" key="7">
    <source>
        <dbReference type="ARBA" id="ARBA00022807"/>
    </source>
</evidence>
<dbReference type="AlphaFoldDB" id="A0A1R2BAQ2"/>
<organism evidence="13 14">
    <name type="scientific">Stentor coeruleus</name>
    <dbReference type="NCBI Taxonomy" id="5963"/>
    <lineage>
        <taxon>Eukaryota</taxon>
        <taxon>Sar</taxon>
        <taxon>Alveolata</taxon>
        <taxon>Ciliophora</taxon>
        <taxon>Postciliodesmatophora</taxon>
        <taxon>Heterotrichea</taxon>
        <taxon>Heterotrichida</taxon>
        <taxon>Stentoridae</taxon>
        <taxon>Stentor</taxon>
    </lineage>
</organism>
<dbReference type="InterPro" id="IPR046792">
    <property type="entry name" value="Peptidase_C54_cat"/>
</dbReference>
<dbReference type="GO" id="GO:0035973">
    <property type="term" value="P:aggrephagy"/>
    <property type="evidence" value="ECO:0007669"/>
    <property type="project" value="TreeGrafter"/>
</dbReference>
<reference evidence="13 14" key="1">
    <citation type="submission" date="2016-11" db="EMBL/GenBank/DDBJ databases">
        <title>The macronuclear genome of Stentor coeruleus: a giant cell with tiny introns.</title>
        <authorList>
            <person name="Slabodnick M."/>
            <person name="Ruby J.G."/>
            <person name="Reiff S.B."/>
            <person name="Swart E.C."/>
            <person name="Gosai S."/>
            <person name="Prabakaran S."/>
            <person name="Witkowska E."/>
            <person name="Larue G.E."/>
            <person name="Fisher S."/>
            <person name="Freeman R.M."/>
            <person name="Gunawardena J."/>
            <person name="Chu W."/>
            <person name="Stover N.A."/>
            <person name="Gregory B.D."/>
            <person name="Nowacki M."/>
            <person name="Derisi J."/>
            <person name="Roy S.W."/>
            <person name="Marshall W.F."/>
            <person name="Sood P."/>
        </authorList>
    </citation>
    <scope>NUCLEOTIDE SEQUENCE [LARGE SCALE GENOMIC DNA]</scope>
    <source>
        <strain evidence="13">WM001</strain>
    </source>
</reference>
<evidence type="ECO:0000256" key="5">
    <source>
        <dbReference type="ARBA" id="ARBA00022670"/>
    </source>
</evidence>
<keyword evidence="5 11" id="KW-0645">Protease</keyword>
<accession>A0A1R2BAQ2</accession>
<keyword evidence="6 11" id="KW-0378">Hydrolase</keyword>
<comment type="function">
    <text evidence="11">Cysteine protease that plays a key role in autophagy by mediating both proteolytic activation and delipidation of ATG8 family proteins.</text>
</comment>
<keyword evidence="9 11" id="KW-0072">Autophagy</keyword>
<evidence type="ECO:0000256" key="11">
    <source>
        <dbReference type="RuleBase" id="RU363115"/>
    </source>
</evidence>
<evidence type="ECO:0000259" key="12">
    <source>
        <dbReference type="Pfam" id="PF03416"/>
    </source>
</evidence>
<dbReference type="GO" id="GO:0015031">
    <property type="term" value="P:protein transport"/>
    <property type="evidence" value="ECO:0007669"/>
    <property type="project" value="UniProtKB-KW"/>
</dbReference>
<gene>
    <name evidence="13" type="ORF">SteCoe_27364</name>
</gene>
<feature type="domain" description="Peptidase C54 catalytic" evidence="12">
    <location>
        <begin position="80"/>
        <end position="348"/>
    </location>
</feature>
<proteinExistence type="inferred from homology"/>
<evidence type="ECO:0000256" key="8">
    <source>
        <dbReference type="ARBA" id="ARBA00022927"/>
    </source>
</evidence>
<name>A0A1R2BAQ2_9CILI</name>
<keyword evidence="3" id="KW-0813">Transport</keyword>
<dbReference type="GO" id="GO:0004197">
    <property type="term" value="F:cysteine-type endopeptidase activity"/>
    <property type="evidence" value="ECO:0007669"/>
    <property type="project" value="TreeGrafter"/>
</dbReference>
<dbReference type="OrthoDB" id="2960936at2759"/>
<evidence type="ECO:0000256" key="1">
    <source>
        <dbReference type="ARBA" id="ARBA00004496"/>
    </source>
</evidence>
<dbReference type="GO" id="GO:0000045">
    <property type="term" value="P:autophagosome assembly"/>
    <property type="evidence" value="ECO:0007669"/>
    <property type="project" value="TreeGrafter"/>
</dbReference>
<keyword evidence="7" id="KW-0788">Thiol protease</keyword>
<dbReference type="GO" id="GO:0000423">
    <property type="term" value="P:mitophagy"/>
    <property type="evidence" value="ECO:0007669"/>
    <property type="project" value="TreeGrafter"/>
</dbReference>
<dbReference type="EMBL" id="MPUH01000791">
    <property type="protein sequence ID" value="OMJ73849.1"/>
    <property type="molecule type" value="Genomic_DNA"/>
</dbReference>
<evidence type="ECO:0000256" key="3">
    <source>
        <dbReference type="ARBA" id="ARBA00022448"/>
    </source>
</evidence>
<dbReference type="EC" id="3.4.22.-" evidence="11"/>
<evidence type="ECO:0000256" key="10">
    <source>
        <dbReference type="ARBA" id="ARBA00029362"/>
    </source>
</evidence>
<sequence length="386" mass="44532">MESNWLKKFTNYVRYNIKSSRIEELFEYGTDNPIVLLGEIYETKIPGEKNNRPPVNYLGSDYIDIYSATGKTIHNLSAYNEFAEKFKSILWVTYRSNFLPILRTKKKQKYYSSDAGWGCTLRAGQMLLLNTLKKHYKKNKETSIELFHLVEESLSAPYSIHNLINLGATNKQAGDWFCSAEVCSAIVKLSEINPIPGFRCCLFTDFTIYKDQVFMLAMDETENPDRENNTESQEWKNGVLIFFPLMLGHKKLEGKFYDVLKLFLSLGPSVGIVGGRPRSALYIVGYNGDNVICLDPHIVKQLNNKLQFKLPVEDFFCSDLILTKFKELESSMTFGFYFRTAQEFYMFEKNVMANDGLLNGLMLFKDCFVDVPETQELVLENDFILM</sequence>
<keyword evidence="14" id="KW-1185">Reference proteome</keyword>
<evidence type="ECO:0000313" key="13">
    <source>
        <dbReference type="EMBL" id="OMJ73849.1"/>
    </source>
</evidence>
<dbReference type="InterPro" id="IPR005078">
    <property type="entry name" value="Peptidase_C54"/>
</dbReference>
<keyword evidence="8 11" id="KW-0653">Protein transport</keyword>
<evidence type="ECO:0000256" key="4">
    <source>
        <dbReference type="ARBA" id="ARBA00022490"/>
    </source>
</evidence>
<dbReference type="SUPFAM" id="SSF54001">
    <property type="entry name" value="Cysteine proteinases"/>
    <property type="match status" value="1"/>
</dbReference>
<comment type="caution">
    <text evidence="13">The sequence shown here is derived from an EMBL/GenBank/DDBJ whole genome shotgun (WGS) entry which is preliminary data.</text>
</comment>
<dbReference type="GO" id="GO:0016485">
    <property type="term" value="P:protein processing"/>
    <property type="evidence" value="ECO:0007669"/>
    <property type="project" value="TreeGrafter"/>
</dbReference>
<dbReference type="GO" id="GO:0005737">
    <property type="term" value="C:cytoplasm"/>
    <property type="evidence" value="ECO:0007669"/>
    <property type="project" value="UniProtKB-SubCell"/>
</dbReference>
<evidence type="ECO:0000256" key="6">
    <source>
        <dbReference type="ARBA" id="ARBA00022801"/>
    </source>
</evidence>
<evidence type="ECO:0000313" key="14">
    <source>
        <dbReference type="Proteomes" id="UP000187209"/>
    </source>
</evidence>
<evidence type="ECO:0000256" key="2">
    <source>
        <dbReference type="ARBA" id="ARBA00010958"/>
    </source>
</evidence>
<dbReference type="GO" id="GO:0034727">
    <property type="term" value="P:piecemeal microautophagy of the nucleus"/>
    <property type="evidence" value="ECO:0007669"/>
    <property type="project" value="TreeGrafter"/>
</dbReference>
<keyword evidence="4 11" id="KW-0963">Cytoplasm</keyword>
<dbReference type="Pfam" id="PF03416">
    <property type="entry name" value="Peptidase_C54"/>
    <property type="match status" value="1"/>
</dbReference>
<dbReference type="GO" id="GO:0019786">
    <property type="term" value="F:protein-phosphatidylethanolamide deconjugating activity"/>
    <property type="evidence" value="ECO:0007669"/>
    <property type="project" value="InterPro"/>
</dbReference>
<protein>
    <recommendedName>
        <fullName evidence="11">Cysteine protease</fullName>
        <ecNumber evidence="11">3.4.22.-</ecNumber>
    </recommendedName>
</protein>